<dbReference type="KEGG" id="ccai:NAS2_1272"/>
<evidence type="ECO:0000313" key="4">
    <source>
        <dbReference type="EMBL" id="BBE42661.1"/>
    </source>
</evidence>
<dbReference type="PANTHER" id="PTHR10584">
    <property type="entry name" value="SUGAR KINASE"/>
    <property type="match status" value="1"/>
</dbReference>
<dbReference type="EC" id="2.7.1.15" evidence="4"/>
<dbReference type="Pfam" id="PF00294">
    <property type="entry name" value="PfkB"/>
    <property type="match status" value="1"/>
</dbReference>
<evidence type="ECO:0000256" key="1">
    <source>
        <dbReference type="ARBA" id="ARBA00022679"/>
    </source>
</evidence>
<dbReference type="EMBL" id="AP018732">
    <property type="protein sequence ID" value="BBE42661.1"/>
    <property type="molecule type" value="Genomic_DNA"/>
</dbReference>
<feature type="domain" description="Carbohydrate kinase PfkB" evidence="3">
    <location>
        <begin position="1"/>
        <end position="296"/>
    </location>
</feature>
<keyword evidence="5" id="KW-1185">Reference proteome</keyword>
<keyword evidence="1 4" id="KW-0808">Transferase</keyword>
<dbReference type="AlphaFoldDB" id="A0A4P2VET6"/>
<dbReference type="InterPro" id="IPR011611">
    <property type="entry name" value="PfkB_dom"/>
</dbReference>
<evidence type="ECO:0000313" key="5">
    <source>
        <dbReference type="Proteomes" id="UP000509448"/>
    </source>
</evidence>
<dbReference type="OrthoDB" id="26949at2157"/>
<evidence type="ECO:0000259" key="3">
    <source>
        <dbReference type="Pfam" id="PF00294"/>
    </source>
</evidence>
<reference evidence="4 5" key="1">
    <citation type="journal article" date="2019" name="ISME J.">
        <title>Isolation and characterization of a thermophilic sulfur- and iron-reducing thaumarchaeote from a terrestrial acidic hot spring.</title>
        <authorList>
            <person name="Kato S."/>
            <person name="Itoh T."/>
            <person name="Yuki M."/>
            <person name="Nagamori M."/>
            <person name="Ohnishi M."/>
            <person name="Uematsu K."/>
            <person name="Suzuki K."/>
            <person name="Takashina T."/>
            <person name="Ohkuma M."/>
        </authorList>
    </citation>
    <scope>NUCLEOTIDE SEQUENCE [LARGE SCALE GENOMIC DNA]</scope>
    <source>
        <strain evidence="4 5">NAS-02</strain>
    </source>
</reference>
<accession>A0A4P2VET6</accession>
<dbReference type="SUPFAM" id="SSF53613">
    <property type="entry name" value="Ribokinase-like"/>
    <property type="match status" value="1"/>
</dbReference>
<proteinExistence type="predicted"/>
<dbReference type="InterPro" id="IPR029056">
    <property type="entry name" value="Ribokinase-like"/>
</dbReference>
<protein>
    <submittedName>
        <fullName evidence="4">Ribokinase</fullName>
        <ecNumber evidence="4">2.7.1.15</ecNumber>
    </submittedName>
</protein>
<dbReference type="Gene3D" id="3.40.1190.20">
    <property type="match status" value="1"/>
</dbReference>
<dbReference type="Proteomes" id="UP000509448">
    <property type="component" value="Chromosome"/>
</dbReference>
<evidence type="ECO:0000256" key="2">
    <source>
        <dbReference type="ARBA" id="ARBA00022777"/>
    </source>
</evidence>
<organism evidence="4 5">
    <name type="scientific">Conexivisphaera calida</name>
    <dbReference type="NCBI Taxonomy" id="1874277"/>
    <lineage>
        <taxon>Archaea</taxon>
        <taxon>Nitrososphaerota</taxon>
        <taxon>Conexivisphaeria</taxon>
        <taxon>Conexivisphaerales</taxon>
        <taxon>Conexivisphaeraceae</taxon>
        <taxon>Conexivisphaera</taxon>
    </lineage>
</organism>
<sequence length="319" mass="33223">MTSVAAAGASNWDTLILSRGFPRPRVSARAVSVLEFPGGKAANVATAATRILGKGEGAVISAVGEDEFGRRLLRGLQDEGVDVRGVFVIEEEPSGRAFVIVDEGTGENMIVSFHGALLRLGRDHVDLAEVREAVESAKVVVVMDVPAGFMEGLVDLAAEEDRTIILAPGIKSSENPELIRSMLRRVDYVVLNEGELAELAGPIDPATGARALAREGARVVVTLSGRGSMLASSGEVLEIPAVDLSKMGLKAVNSVGCGDAFIGVFAAFKSAGSGDVEALRRASVAGAYKATRLEVRGSPTLEQLLKFEEAALGAGALNE</sequence>
<name>A0A4P2VET6_9ARCH</name>
<dbReference type="GO" id="GO:0005829">
    <property type="term" value="C:cytosol"/>
    <property type="evidence" value="ECO:0007669"/>
    <property type="project" value="TreeGrafter"/>
</dbReference>
<dbReference type="GO" id="GO:0004747">
    <property type="term" value="F:ribokinase activity"/>
    <property type="evidence" value="ECO:0007669"/>
    <property type="project" value="UniProtKB-EC"/>
</dbReference>
<keyword evidence="2 4" id="KW-0418">Kinase</keyword>
<dbReference type="PRINTS" id="PR00990">
    <property type="entry name" value="RIBOKINASE"/>
</dbReference>
<dbReference type="PANTHER" id="PTHR10584:SF157">
    <property type="entry name" value="SULFOFRUCTOSE KINASE"/>
    <property type="match status" value="1"/>
</dbReference>
<dbReference type="InterPro" id="IPR002139">
    <property type="entry name" value="Ribo/fructo_kinase"/>
</dbReference>
<gene>
    <name evidence="4" type="ORF">NAS2_1272</name>
</gene>